<dbReference type="Proteomes" id="UP000604825">
    <property type="component" value="Unassembled WGS sequence"/>
</dbReference>
<dbReference type="EMBL" id="CAJGYO010000009">
    <property type="protein sequence ID" value="CAD6255280.1"/>
    <property type="molecule type" value="Genomic_DNA"/>
</dbReference>
<evidence type="ECO:0000313" key="3">
    <source>
        <dbReference type="Proteomes" id="UP000604825"/>
    </source>
</evidence>
<protein>
    <submittedName>
        <fullName evidence="2">Uncharacterized protein</fullName>
    </submittedName>
</protein>
<organism evidence="2 3">
    <name type="scientific">Miscanthus lutarioriparius</name>
    <dbReference type="NCBI Taxonomy" id="422564"/>
    <lineage>
        <taxon>Eukaryota</taxon>
        <taxon>Viridiplantae</taxon>
        <taxon>Streptophyta</taxon>
        <taxon>Embryophyta</taxon>
        <taxon>Tracheophyta</taxon>
        <taxon>Spermatophyta</taxon>
        <taxon>Magnoliopsida</taxon>
        <taxon>Liliopsida</taxon>
        <taxon>Poales</taxon>
        <taxon>Poaceae</taxon>
        <taxon>PACMAD clade</taxon>
        <taxon>Panicoideae</taxon>
        <taxon>Andropogonodae</taxon>
        <taxon>Andropogoneae</taxon>
        <taxon>Saccharinae</taxon>
        <taxon>Miscanthus</taxon>
    </lineage>
</organism>
<evidence type="ECO:0000256" key="1">
    <source>
        <dbReference type="SAM" id="MobiDB-lite"/>
    </source>
</evidence>
<dbReference type="SUPFAM" id="SSF56112">
    <property type="entry name" value="Protein kinase-like (PK-like)"/>
    <property type="match status" value="1"/>
</dbReference>
<gene>
    <name evidence="2" type="ORF">NCGR_LOCUS38874</name>
</gene>
<dbReference type="Gene3D" id="3.30.200.20">
    <property type="entry name" value="Phosphorylase Kinase, domain 1"/>
    <property type="match status" value="1"/>
</dbReference>
<evidence type="ECO:0000313" key="2">
    <source>
        <dbReference type="EMBL" id="CAD6255280.1"/>
    </source>
</evidence>
<dbReference type="OrthoDB" id="4062651at2759"/>
<reference evidence="2" key="1">
    <citation type="submission" date="2020-10" db="EMBL/GenBank/DDBJ databases">
        <authorList>
            <person name="Han B."/>
            <person name="Lu T."/>
            <person name="Zhao Q."/>
            <person name="Huang X."/>
            <person name="Zhao Y."/>
        </authorList>
    </citation>
    <scope>NUCLEOTIDE SEQUENCE</scope>
</reference>
<dbReference type="InterPro" id="IPR011009">
    <property type="entry name" value="Kinase-like_dom_sf"/>
</dbReference>
<dbReference type="PANTHER" id="PTHR45621">
    <property type="entry name" value="OS01G0588500 PROTEIN-RELATED"/>
    <property type="match status" value="1"/>
</dbReference>
<proteinExistence type="predicted"/>
<comment type="caution">
    <text evidence="2">The sequence shown here is derived from an EMBL/GenBank/DDBJ whole genome shotgun (WGS) entry which is preliminary data.</text>
</comment>
<dbReference type="AlphaFoldDB" id="A0A811Q8D4"/>
<sequence length="130" mass="13904">MGLRELAVSATGSRSRSPRLRRDRRAGTPAAAAAEHGQPAVLSLQDLSRKLETTKLHAFTLDELKAATKNFFTTNFLGEGGFGPVYKGFINARLRPGLQPQHVAVNLYSDGVQASRGTASGWSSAKLHTG</sequence>
<keyword evidence="3" id="KW-1185">Reference proteome</keyword>
<accession>A0A811Q8D4</accession>
<dbReference type="InterPro" id="IPR050823">
    <property type="entry name" value="Plant_Ser_Thr_Prot_Kinase"/>
</dbReference>
<name>A0A811Q8D4_9POAL</name>
<feature type="region of interest" description="Disordered" evidence="1">
    <location>
        <begin position="1"/>
        <end position="37"/>
    </location>
</feature>